<gene>
    <name evidence="1" type="ORF">DRV85_16835</name>
</gene>
<evidence type="ECO:0008006" key="3">
    <source>
        <dbReference type="Google" id="ProtNLM"/>
    </source>
</evidence>
<comment type="caution">
    <text evidence="1">The sequence shown here is derived from an EMBL/GenBank/DDBJ whole genome shotgun (WGS) entry which is preliminary data.</text>
</comment>
<accession>A0A365U4M5</accession>
<evidence type="ECO:0000313" key="1">
    <source>
        <dbReference type="EMBL" id="RBI83113.1"/>
    </source>
</evidence>
<dbReference type="Proteomes" id="UP000253370">
    <property type="component" value="Unassembled WGS sequence"/>
</dbReference>
<reference evidence="1 2" key="1">
    <citation type="submission" date="2018-07" db="EMBL/GenBank/DDBJ databases">
        <title>Rhodosalinus sp. strain E84T genomic sequence and assembly.</title>
        <authorList>
            <person name="Liu Z.-W."/>
            <person name="Lu D.-C."/>
        </authorList>
    </citation>
    <scope>NUCLEOTIDE SEQUENCE [LARGE SCALE GENOMIC DNA]</scope>
    <source>
        <strain evidence="1 2">E84</strain>
    </source>
</reference>
<keyword evidence="2" id="KW-1185">Reference proteome</keyword>
<protein>
    <recommendedName>
        <fullName evidence="3">Aminoglycoside phosphotransferase family enzyme</fullName>
    </recommendedName>
</protein>
<proteinExistence type="predicted"/>
<dbReference type="AlphaFoldDB" id="A0A365U4M5"/>
<sequence length="337" mass="37866">MDASPKDQAGILDFLSSGRAFGDSAPPERIETNGAFVFLTADRAWKLKKAKQLPWLDLRRREARERWCREELRLNRELAGTEVYLGVTPVTQDRDGEFAVGGEGRIVDWLIEMRRLPAAQMLENRLDDGPHVRPEEIDALCDRMIAFYRAHPAPEGTGDVYAARLRHESRLNASNLREMREWLGAPLPEPLLDEALAEIEARRPEILERAARGLLVDGHGDLRPEHVCLLASPVVFDRVEFDPDLRRLDPYDEMGALGLECARGGAGWIREQLLDRLEAAGIAPPGSALQRAYALYRCLTRARLALDHLRVPKPRTPAKWPAVARACLAQAERLGRG</sequence>
<name>A0A365U4M5_9RHOB</name>
<organism evidence="1 2">
    <name type="scientific">Rhodosalinus halophilus</name>
    <dbReference type="NCBI Taxonomy" id="2259333"/>
    <lineage>
        <taxon>Bacteria</taxon>
        <taxon>Pseudomonadati</taxon>
        <taxon>Pseudomonadota</taxon>
        <taxon>Alphaproteobacteria</taxon>
        <taxon>Rhodobacterales</taxon>
        <taxon>Paracoccaceae</taxon>
        <taxon>Rhodosalinus</taxon>
    </lineage>
</organism>
<evidence type="ECO:0000313" key="2">
    <source>
        <dbReference type="Proteomes" id="UP000253370"/>
    </source>
</evidence>
<dbReference type="EMBL" id="QNTQ01000021">
    <property type="protein sequence ID" value="RBI83113.1"/>
    <property type="molecule type" value="Genomic_DNA"/>
</dbReference>